<keyword evidence="2" id="KW-1185">Reference proteome</keyword>
<name>A0ABQ9DAA1_9PASS</name>
<proteinExistence type="predicted"/>
<accession>A0ABQ9DAA1</accession>
<organism evidence="1 2">
    <name type="scientific">Willisornis vidua</name>
    <name type="common">Xingu scale-backed antbird</name>
    <dbReference type="NCBI Taxonomy" id="1566151"/>
    <lineage>
        <taxon>Eukaryota</taxon>
        <taxon>Metazoa</taxon>
        <taxon>Chordata</taxon>
        <taxon>Craniata</taxon>
        <taxon>Vertebrata</taxon>
        <taxon>Euteleostomi</taxon>
        <taxon>Archelosauria</taxon>
        <taxon>Archosauria</taxon>
        <taxon>Dinosauria</taxon>
        <taxon>Saurischia</taxon>
        <taxon>Theropoda</taxon>
        <taxon>Coelurosauria</taxon>
        <taxon>Aves</taxon>
        <taxon>Neognathae</taxon>
        <taxon>Neoaves</taxon>
        <taxon>Telluraves</taxon>
        <taxon>Australaves</taxon>
        <taxon>Passeriformes</taxon>
        <taxon>Thamnophilidae</taxon>
        <taxon>Willisornis</taxon>
    </lineage>
</organism>
<protein>
    <submittedName>
        <fullName evidence="1">Uncharacterized protein</fullName>
    </submittedName>
</protein>
<comment type="caution">
    <text evidence="1">The sequence shown here is derived from an EMBL/GenBank/DDBJ whole genome shotgun (WGS) entry which is preliminary data.</text>
</comment>
<evidence type="ECO:0000313" key="1">
    <source>
        <dbReference type="EMBL" id="KAJ7417527.1"/>
    </source>
</evidence>
<sequence>MNCVTCEGWQLLSRYIDQPFSKEAGKFKKLDPLNPFISVVRDMHTPVCGPEIPNTVNGNSAGMRSAGAEVVEGLSKGSVMVQLWPAQICTDLLVLAMPCGLLSCKFGSVNQFFHFGGGKPTGKKDISSPCLRR</sequence>
<evidence type="ECO:0000313" key="2">
    <source>
        <dbReference type="Proteomes" id="UP001145742"/>
    </source>
</evidence>
<dbReference type="EMBL" id="WHWB01033753">
    <property type="protein sequence ID" value="KAJ7417527.1"/>
    <property type="molecule type" value="Genomic_DNA"/>
</dbReference>
<reference evidence="1" key="1">
    <citation type="submission" date="2019-10" db="EMBL/GenBank/DDBJ databases">
        <authorList>
            <person name="Soares A.E.R."/>
            <person name="Aleixo A."/>
            <person name="Schneider P."/>
            <person name="Miyaki C.Y."/>
            <person name="Schneider M.P."/>
            <person name="Mello C."/>
            <person name="Vasconcelos A.T.R."/>
        </authorList>
    </citation>
    <scope>NUCLEOTIDE SEQUENCE</scope>
    <source>
        <tissue evidence="1">Muscle</tissue>
    </source>
</reference>
<gene>
    <name evidence="1" type="ORF">WISP_63881</name>
</gene>
<dbReference type="Proteomes" id="UP001145742">
    <property type="component" value="Unassembled WGS sequence"/>
</dbReference>